<feature type="transmembrane region" description="Helical" evidence="1">
    <location>
        <begin position="74"/>
        <end position="94"/>
    </location>
</feature>
<dbReference type="RefSeq" id="WP_149307604.1">
    <property type="nucleotide sequence ID" value="NZ_SRSD01000006.1"/>
</dbReference>
<evidence type="ECO:0000256" key="1">
    <source>
        <dbReference type="SAM" id="Phobius"/>
    </source>
</evidence>
<feature type="transmembrane region" description="Helical" evidence="1">
    <location>
        <begin position="275"/>
        <end position="298"/>
    </location>
</feature>
<dbReference type="Proteomes" id="UP000324298">
    <property type="component" value="Unassembled WGS sequence"/>
</dbReference>
<dbReference type="EMBL" id="SRSD01000006">
    <property type="protein sequence ID" value="KAA0891240.1"/>
    <property type="molecule type" value="Genomic_DNA"/>
</dbReference>
<keyword evidence="1" id="KW-0472">Membrane</keyword>
<feature type="transmembrane region" description="Helical" evidence="1">
    <location>
        <begin position="304"/>
        <end position="323"/>
    </location>
</feature>
<feature type="transmembrane region" description="Helical" evidence="1">
    <location>
        <begin position="202"/>
        <end position="218"/>
    </location>
</feature>
<keyword evidence="3" id="KW-1185">Reference proteome</keyword>
<protein>
    <submittedName>
        <fullName evidence="2">Uncharacterized protein</fullName>
    </submittedName>
</protein>
<accession>A0A5A9XEA8</accession>
<feature type="transmembrane region" description="Helical" evidence="1">
    <location>
        <begin position="360"/>
        <end position="380"/>
    </location>
</feature>
<feature type="transmembrane region" description="Helical" evidence="1">
    <location>
        <begin position="106"/>
        <end position="126"/>
    </location>
</feature>
<feature type="transmembrane region" description="Helical" evidence="1">
    <location>
        <begin position="12"/>
        <end position="30"/>
    </location>
</feature>
<proteinExistence type="predicted"/>
<dbReference type="AlphaFoldDB" id="A0A5A9XEA8"/>
<name>A0A5A9XEA8_9BACT</name>
<reference evidence="2 3" key="1">
    <citation type="submission" date="2019-04" db="EMBL/GenBank/DDBJ databases">
        <title>Geobacter ruber sp. nov., ferric-reducing bacteria isolated from paddy soil.</title>
        <authorList>
            <person name="Xu Z."/>
            <person name="Masuda Y."/>
            <person name="Itoh H."/>
            <person name="Senoo K."/>
        </authorList>
    </citation>
    <scope>NUCLEOTIDE SEQUENCE [LARGE SCALE GENOMIC DNA]</scope>
    <source>
        <strain evidence="2 3">Red88</strain>
    </source>
</reference>
<keyword evidence="1" id="KW-0812">Transmembrane</keyword>
<evidence type="ECO:0000313" key="2">
    <source>
        <dbReference type="EMBL" id="KAA0891240.1"/>
    </source>
</evidence>
<feature type="transmembrane region" description="Helical" evidence="1">
    <location>
        <begin position="36"/>
        <end position="54"/>
    </location>
</feature>
<organism evidence="2 3">
    <name type="scientific">Oryzomonas rubra</name>
    <dbReference type="NCBI Taxonomy" id="2509454"/>
    <lineage>
        <taxon>Bacteria</taxon>
        <taxon>Pseudomonadati</taxon>
        <taxon>Thermodesulfobacteriota</taxon>
        <taxon>Desulfuromonadia</taxon>
        <taxon>Geobacterales</taxon>
        <taxon>Geobacteraceae</taxon>
        <taxon>Oryzomonas</taxon>
    </lineage>
</organism>
<evidence type="ECO:0000313" key="3">
    <source>
        <dbReference type="Proteomes" id="UP000324298"/>
    </source>
</evidence>
<comment type="caution">
    <text evidence="2">The sequence shown here is derived from an EMBL/GenBank/DDBJ whole genome shotgun (WGS) entry which is preliminary data.</text>
</comment>
<feature type="transmembrane region" description="Helical" evidence="1">
    <location>
        <begin position="138"/>
        <end position="158"/>
    </location>
</feature>
<sequence length="383" mass="42781">MINLLKNNSYVLTGPLSGFLIILVIARLSHLEADKAYFLVLALLAYSSLADGGLPYKLKLESSNKEVVETIKKIIGNLLVLSPLLPICLAFMIFNSAGPHESLGELIALLAVSGMAAFFKTIADSLRVVGMKSQHRNTIDRASSVLALMKVLFAYLLVNRLPFLHTYTIMLMLEFFALAYLLRNKFLLIFRDSLMIQFKPKLYFNPAYILANIGYITGFNIDRIVSFHILNSSSYKQLIITLSLLSMSVLPNKLVENTRTFPSSTSSETVLHKNLALIFPALGIIAFIIGLWLFNAQLDANTKIYLSAFSIAWVPLTIYYNNIWATYLKEGGSMGIAKMTLWSGLISGILSISLSHFYVWITPIGLFSYSLFNAAFAYQLHKK</sequence>
<feature type="transmembrane region" description="Helical" evidence="1">
    <location>
        <begin position="164"/>
        <end position="182"/>
    </location>
</feature>
<keyword evidence="1" id="KW-1133">Transmembrane helix</keyword>
<gene>
    <name evidence="2" type="ORF">ET418_10665</name>
</gene>